<feature type="domain" description="EAL" evidence="2">
    <location>
        <begin position="486"/>
        <end position="738"/>
    </location>
</feature>
<feature type="transmembrane region" description="Helical" evidence="1">
    <location>
        <begin position="12"/>
        <end position="33"/>
    </location>
</feature>
<dbReference type="NCBIfam" id="TIGR00254">
    <property type="entry name" value="GGDEF"/>
    <property type="match status" value="1"/>
</dbReference>
<evidence type="ECO:0000313" key="4">
    <source>
        <dbReference type="EMBL" id="MCC2209997.1"/>
    </source>
</evidence>
<organism evidence="4 5">
    <name type="scientific">Hominilimicola fabiformis</name>
    <dbReference type="NCBI Taxonomy" id="2885356"/>
    <lineage>
        <taxon>Bacteria</taxon>
        <taxon>Bacillati</taxon>
        <taxon>Bacillota</taxon>
        <taxon>Clostridia</taxon>
        <taxon>Eubacteriales</taxon>
        <taxon>Oscillospiraceae</taxon>
        <taxon>Hominilimicola</taxon>
    </lineage>
</organism>
<dbReference type="SMART" id="SM00052">
    <property type="entry name" value="EAL"/>
    <property type="match status" value="1"/>
</dbReference>
<dbReference type="PROSITE" id="PS50883">
    <property type="entry name" value="EAL"/>
    <property type="match status" value="1"/>
</dbReference>
<dbReference type="Gene3D" id="3.30.450.20">
    <property type="entry name" value="PAS domain"/>
    <property type="match status" value="1"/>
</dbReference>
<name>A0AAE3DXR1_9FIRM</name>
<evidence type="ECO:0000259" key="2">
    <source>
        <dbReference type="PROSITE" id="PS50883"/>
    </source>
</evidence>
<evidence type="ECO:0000313" key="5">
    <source>
        <dbReference type="Proteomes" id="UP001198242"/>
    </source>
</evidence>
<dbReference type="GO" id="GO:0071111">
    <property type="term" value="F:cyclic-guanylate-specific phosphodiesterase activity"/>
    <property type="evidence" value="ECO:0007669"/>
    <property type="project" value="InterPro"/>
</dbReference>
<dbReference type="PANTHER" id="PTHR33121:SF70">
    <property type="entry name" value="SIGNALING PROTEIN YKOW"/>
    <property type="match status" value="1"/>
</dbReference>
<keyword evidence="1" id="KW-0472">Membrane</keyword>
<dbReference type="InterPro" id="IPR029787">
    <property type="entry name" value="Nucleotide_cyclase"/>
</dbReference>
<dbReference type="EMBL" id="JAJEQM010000004">
    <property type="protein sequence ID" value="MCC2209997.1"/>
    <property type="molecule type" value="Genomic_DNA"/>
</dbReference>
<feature type="domain" description="GGDEF" evidence="3">
    <location>
        <begin position="345"/>
        <end position="477"/>
    </location>
</feature>
<accession>A0AAE3DXR1</accession>
<dbReference type="CDD" id="cd01948">
    <property type="entry name" value="EAL"/>
    <property type="match status" value="1"/>
</dbReference>
<keyword evidence="1" id="KW-0812">Transmembrane</keyword>
<dbReference type="InterPro" id="IPR050706">
    <property type="entry name" value="Cyclic-di-GMP_PDE-like"/>
</dbReference>
<dbReference type="Pfam" id="PF00990">
    <property type="entry name" value="GGDEF"/>
    <property type="match status" value="1"/>
</dbReference>
<protein>
    <submittedName>
        <fullName evidence="4">EAL domain-containing protein</fullName>
    </submittedName>
</protein>
<dbReference type="Gene3D" id="3.30.70.270">
    <property type="match status" value="1"/>
</dbReference>
<dbReference type="PANTHER" id="PTHR33121">
    <property type="entry name" value="CYCLIC DI-GMP PHOSPHODIESTERASE PDEF"/>
    <property type="match status" value="1"/>
</dbReference>
<gene>
    <name evidence="4" type="ORF">LKE05_04195</name>
</gene>
<dbReference type="AlphaFoldDB" id="A0AAE3DXR1"/>
<dbReference type="SUPFAM" id="SSF141868">
    <property type="entry name" value="EAL domain-like"/>
    <property type="match status" value="1"/>
</dbReference>
<keyword evidence="1" id="KW-1133">Transmembrane helix</keyword>
<dbReference type="SUPFAM" id="SSF55073">
    <property type="entry name" value="Nucleotide cyclase"/>
    <property type="match status" value="1"/>
</dbReference>
<dbReference type="SMART" id="SM00267">
    <property type="entry name" value="GGDEF"/>
    <property type="match status" value="1"/>
</dbReference>
<evidence type="ECO:0000256" key="1">
    <source>
        <dbReference type="SAM" id="Phobius"/>
    </source>
</evidence>
<dbReference type="PROSITE" id="PS50887">
    <property type="entry name" value="GGDEF"/>
    <property type="match status" value="1"/>
</dbReference>
<evidence type="ECO:0000259" key="3">
    <source>
        <dbReference type="PROSITE" id="PS50887"/>
    </source>
</evidence>
<sequence>MYKKTISKRLRLPIALLVTIAIVIISYASYITYAANQRTISTLSEISHQNQTIFSLELGRDAKIIENAASYIEKLGYASFDDILTFLKHSQIDDQQHLLGIITPDGKLTDINGVEIDLSQFPNTKEAFNSEETKFFCDSYNDFTFLVCTTPIRIDGENKFVIFSTYLTSRYADSISTPTFENKGYSYVIDSDGKRIVGSSHNGSFGLTFDNLFDEMSQASSKNDSAIQQMQADLKEGKSDGIIMLNGIEKYIYYTPLNINDWYILTVVPKNVVTKYTTQILICCYLFIVFCSIVFFYLLHTAIKAKTTSQKQLEEMAYVDSLTGGMSYTKFVFEAEKTLKDNPDENYALINLDINNFQYINDFFGDDEGDRALKFLWSAIYKRLEPKELCSRIFDDHFVALITYDNTKSLDNACADFFNSLKLYSPAGGVYNMTVSVGIYLVDDRDMKINSMLNRARITQKHLKGQSSQSQYAIYSSKQRNDIMMQKTIENGFEDAIKNKEFKVYFQPKFNINANKFDGAEALVRWQKPNGTIISPGMFIPLFEKNGDIIKLDKYVLEETCAKIRKWLDLGYDVSPISVNVSLLQLLDENFVEDHIKTVEKYGIPLNLIEVEFTESILAENESLLISLTKQCKKHGIKVLLDDFGSGYSSLNMLNLLPCDIVKLDKRFVDKLETDDKSKAIVLSTISLAHTLQMSVTAEGVETKNQYDLLKEMHCDTIQGFYCAKPMPEDDYENLIKG</sequence>
<keyword evidence="5" id="KW-1185">Reference proteome</keyword>
<dbReference type="InterPro" id="IPR035919">
    <property type="entry name" value="EAL_sf"/>
</dbReference>
<comment type="caution">
    <text evidence="4">The sequence shown here is derived from an EMBL/GenBank/DDBJ whole genome shotgun (WGS) entry which is preliminary data.</text>
</comment>
<dbReference type="RefSeq" id="WP_308456028.1">
    <property type="nucleotide sequence ID" value="NZ_JAJEQM010000004.1"/>
</dbReference>
<dbReference type="Gene3D" id="3.20.20.450">
    <property type="entry name" value="EAL domain"/>
    <property type="match status" value="1"/>
</dbReference>
<dbReference type="InterPro" id="IPR043128">
    <property type="entry name" value="Rev_trsase/Diguanyl_cyclase"/>
</dbReference>
<dbReference type="InterPro" id="IPR001633">
    <property type="entry name" value="EAL_dom"/>
</dbReference>
<feature type="transmembrane region" description="Helical" evidence="1">
    <location>
        <begin position="276"/>
        <end position="299"/>
    </location>
</feature>
<dbReference type="InterPro" id="IPR000160">
    <property type="entry name" value="GGDEF_dom"/>
</dbReference>
<dbReference type="Proteomes" id="UP001198242">
    <property type="component" value="Unassembled WGS sequence"/>
</dbReference>
<reference evidence="4 5" key="1">
    <citation type="submission" date="2021-10" db="EMBL/GenBank/DDBJ databases">
        <title>Anaerobic single-cell dispensing facilitates the cultivation of human gut bacteria.</title>
        <authorList>
            <person name="Afrizal A."/>
        </authorList>
    </citation>
    <scope>NUCLEOTIDE SEQUENCE [LARGE SCALE GENOMIC DNA]</scope>
    <source>
        <strain evidence="4 5">CLA-AA-H232</strain>
    </source>
</reference>
<dbReference type="CDD" id="cd12912">
    <property type="entry name" value="PDC2_MCP_like"/>
    <property type="match status" value="1"/>
</dbReference>
<dbReference type="Pfam" id="PF00563">
    <property type="entry name" value="EAL"/>
    <property type="match status" value="1"/>
</dbReference>
<proteinExistence type="predicted"/>